<organism evidence="4 5">
    <name type="scientific">Dipteronia sinensis</name>
    <dbReference type="NCBI Taxonomy" id="43782"/>
    <lineage>
        <taxon>Eukaryota</taxon>
        <taxon>Viridiplantae</taxon>
        <taxon>Streptophyta</taxon>
        <taxon>Embryophyta</taxon>
        <taxon>Tracheophyta</taxon>
        <taxon>Spermatophyta</taxon>
        <taxon>Magnoliopsida</taxon>
        <taxon>eudicotyledons</taxon>
        <taxon>Gunneridae</taxon>
        <taxon>Pentapetalae</taxon>
        <taxon>rosids</taxon>
        <taxon>malvids</taxon>
        <taxon>Sapindales</taxon>
        <taxon>Sapindaceae</taxon>
        <taxon>Hippocastanoideae</taxon>
        <taxon>Acereae</taxon>
        <taxon>Dipteronia</taxon>
    </lineage>
</organism>
<feature type="compositionally biased region" description="Polar residues" evidence="1">
    <location>
        <begin position="388"/>
        <end position="401"/>
    </location>
</feature>
<sequence>MNETASLSITEKRTTHRPGGCVGIFFQLFDWNRRLAKKKLFSRKLLPPARAKQVSNKFGGDEKMPKTKLHLISDENIGVFPNVKRNGKGNSCSLDLEPKHEMRSPSLVARLMGLESMPTVQKDKPKKASLTGSCDVREEGCVNEHDGSNREDLSSENCNGKIESRPQKLQKTGQFERRAVTRFGAEALQIKGVLTRSRKHQHPRLASPLKSPRVSTGRNMSRTSRLIDAATKILEPGLQATNRAKAALTYSSSSRFISKDEVLTEERMGVMSPDLSKQSGYNASVGKSLMGHTSCRNCGNLLDVVNSRTNTEEQAFGYSSSASDLVNVSSPGLGKSKPRSPISSVDKERDENIRQREQPISLVALQMDDNGIRSVSNTPSPVRMIPSQEGQDQWHSTSKQCKPQKEEPSFTLNQRNQTQNRMSLGRDRITSRAKLTNLPSSRVSPTANTVSGAKDFVALNRNLTGRTRPRVPSKLDNSFETERNSSNQRDDSLAQLRTPVRKRRTVSVNGQAESTVCVNTTRGRQRNVTIGKQVGLNAHSMNQSPIESRASSHGDGTRANGIKDSDVISFTFSSPVRHTSEIPIEIKEKIEDQNNFISKTTPYRRKAMDESYGASSMRERLPLTGDALGALLEEKLKELTSQEDDELTTAGTPPKRSTATILQELIFALTTEQPISFDADVFSADIPFQTKANAKGTSVGFVCDGKHLSPGSVLEASFSNDSCLSSSLDDSSVAGHRLHLDSIDDSQGQSQPTEPDADLLDSATSISKGRSTDNQMVNDLVNQISRLLHGINHVGLGLTGSKPKHVKDVILNAELLFGNMSLPNSDGKKDFLVAPFLLDELEVLASAMWPKFNCLLGFEETKGSNQLRGFLFDCLIEFFNTKYGRYCNSGFKAWTRLPLRTKAEMLIREVGEEVIRWTHLAGMTPDEIIECEMSHSLGKWTDFDIEAFEAGADIGWDILEILVEEIVTDIYECRMICNL</sequence>
<evidence type="ECO:0008006" key="6">
    <source>
        <dbReference type="Google" id="ProtNLM"/>
    </source>
</evidence>
<dbReference type="PANTHER" id="PTHR21726:SF61">
    <property type="entry name" value="DNAA INITIATOR-ASSOCIATING PROTEIN"/>
    <property type="match status" value="1"/>
</dbReference>
<feature type="region of interest" description="Disordered" evidence="1">
    <location>
        <begin position="328"/>
        <end position="354"/>
    </location>
</feature>
<evidence type="ECO:0000256" key="1">
    <source>
        <dbReference type="SAM" id="MobiDB-lite"/>
    </source>
</evidence>
<protein>
    <recommendedName>
        <fullName evidence="6">DUF4378 domain-containing protein</fullName>
    </recommendedName>
</protein>
<dbReference type="AlphaFoldDB" id="A0AAE0AHP3"/>
<accession>A0AAE0AHP3</accession>
<proteinExistence type="predicted"/>
<feature type="region of interest" description="Disordered" evidence="1">
    <location>
        <begin position="195"/>
        <end position="221"/>
    </location>
</feature>
<dbReference type="Proteomes" id="UP001281410">
    <property type="component" value="Unassembled WGS sequence"/>
</dbReference>
<feature type="region of interest" description="Disordered" evidence="1">
    <location>
        <begin position="145"/>
        <end position="173"/>
    </location>
</feature>
<dbReference type="InterPro" id="IPR025486">
    <property type="entry name" value="DUF4378"/>
</dbReference>
<dbReference type="InterPro" id="IPR032795">
    <property type="entry name" value="DUF3741-assoc"/>
</dbReference>
<evidence type="ECO:0000313" key="4">
    <source>
        <dbReference type="EMBL" id="KAK3218267.1"/>
    </source>
</evidence>
<feature type="region of interest" description="Disordered" evidence="1">
    <location>
        <begin position="463"/>
        <end position="492"/>
    </location>
</feature>
<evidence type="ECO:0000313" key="5">
    <source>
        <dbReference type="Proteomes" id="UP001281410"/>
    </source>
</evidence>
<feature type="region of interest" description="Disordered" evidence="1">
    <location>
        <begin position="542"/>
        <end position="562"/>
    </location>
</feature>
<name>A0AAE0AHP3_9ROSI</name>
<feature type="compositionally biased region" description="Basic and acidic residues" evidence="1">
    <location>
        <begin position="550"/>
        <end position="562"/>
    </location>
</feature>
<feature type="compositionally biased region" description="Basic and acidic residues" evidence="1">
    <location>
        <begin position="345"/>
        <end position="354"/>
    </location>
</feature>
<evidence type="ECO:0000259" key="2">
    <source>
        <dbReference type="Pfam" id="PF14309"/>
    </source>
</evidence>
<feature type="compositionally biased region" description="Basic and acidic residues" evidence="1">
    <location>
        <begin position="480"/>
        <end position="492"/>
    </location>
</feature>
<dbReference type="PANTHER" id="PTHR21726">
    <property type="entry name" value="PHOSPHATIDYLINOSITOL N-ACETYLGLUCOSAMINYLTRANSFERASE SUBUNIT P DOWN SYNDROME CRITICAL REGION PROTEIN 5 -RELATED"/>
    <property type="match status" value="1"/>
</dbReference>
<feature type="domain" description="DUF4378" evidence="2">
    <location>
        <begin position="805"/>
        <end position="965"/>
    </location>
</feature>
<dbReference type="Pfam" id="PF14383">
    <property type="entry name" value="VARLMGL"/>
    <property type="match status" value="1"/>
</dbReference>
<comment type="caution">
    <text evidence="4">The sequence shown here is derived from an EMBL/GenBank/DDBJ whole genome shotgun (WGS) entry which is preliminary data.</text>
</comment>
<evidence type="ECO:0000259" key="3">
    <source>
        <dbReference type="Pfam" id="PF14383"/>
    </source>
</evidence>
<reference evidence="4" key="1">
    <citation type="journal article" date="2023" name="Plant J.">
        <title>Genome sequences and population genomics provide insights into the demographic history, inbreeding, and mutation load of two 'living fossil' tree species of Dipteronia.</title>
        <authorList>
            <person name="Feng Y."/>
            <person name="Comes H.P."/>
            <person name="Chen J."/>
            <person name="Zhu S."/>
            <person name="Lu R."/>
            <person name="Zhang X."/>
            <person name="Li P."/>
            <person name="Qiu J."/>
            <person name="Olsen K.M."/>
            <person name="Qiu Y."/>
        </authorList>
    </citation>
    <scope>NUCLEOTIDE SEQUENCE</scope>
    <source>
        <strain evidence="4">NBL</strain>
    </source>
</reference>
<keyword evidence="5" id="KW-1185">Reference proteome</keyword>
<gene>
    <name evidence="4" type="ORF">Dsin_012237</name>
</gene>
<dbReference type="EMBL" id="JANJYJ010000004">
    <property type="protein sequence ID" value="KAK3218267.1"/>
    <property type="molecule type" value="Genomic_DNA"/>
</dbReference>
<feature type="region of interest" description="Disordered" evidence="1">
    <location>
        <begin position="376"/>
        <end position="412"/>
    </location>
</feature>
<dbReference type="Pfam" id="PF14309">
    <property type="entry name" value="DUF4378"/>
    <property type="match status" value="1"/>
</dbReference>
<feature type="domain" description="DUF3741" evidence="3">
    <location>
        <begin position="99"/>
        <end position="121"/>
    </location>
</feature>